<evidence type="ECO:0000256" key="3">
    <source>
        <dbReference type="SAM" id="SignalP"/>
    </source>
</evidence>
<keyword evidence="2" id="KW-0472">Membrane</keyword>
<feature type="transmembrane region" description="Helical" evidence="2">
    <location>
        <begin position="330"/>
        <end position="350"/>
    </location>
</feature>
<keyword evidence="3" id="KW-0732">Signal</keyword>
<dbReference type="RefSeq" id="WP_101975568.1">
    <property type="nucleotide sequence ID" value="NZ_CAUPDI010000003.1"/>
</dbReference>
<dbReference type="Proteomes" id="UP001229251">
    <property type="component" value="Unassembled WGS sequence"/>
</dbReference>
<evidence type="ECO:0000256" key="1">
    <source>
        <dbReference type="SAM" id="MobiDB-lite"/>
    </source>
</evidence>
<feature type="chain" id="PRO_5042584551" description="Gram-positive cocci surface proteins LPxTG domain-containing protein" evidence="3">
    <location>
        <begin position="26"/>
        <end position="352"/>
    </location>
</feature>
<accession>A0AAJ1V3J0</accession>
<keyword evidence="2" id="KW-0812">Transmembrane</keyword>
<dbReference type="AlphaFoldDB" id="A0AAJ1V3J0"/>
<feature type="signal peptide" evidence="3">
    <location>
        <begin position="1"/>
        <end position="25"/>
    </location>
</feature>
<comment type="caution">
    <text evidence="4">The sequence shown here is derived from an EMBL/GenBank/DDBJ whole genome shotgun (WGS) entry which is preliminary data.</text>
</comment>
<evidence type="ECO:0000313" key="4">
    <source>
        <dbReference type="EMBL" id="MDK7187411.1"/>
    </source>
</evidence>
<feature type="compositionally biased region" description="Low complexity" evidence="1">
    <location>
        <begin position="63"/>
        <end position="78"/>
    </location>
</feature>
<reference evidence="4" key="1">
    <citation type="submission" date="2023-05" db="EMBL/GenBank/DDBJ databases">
        <title>Cataloging the Phylogenetic Diversity of Human Bladder Bacteria.</title>
        <authorList>
            <person name="Du J."/>
        </authorList>
    </citation>
    <scope>NUCLEOTIDE SEQUENCE</scope>
    <source>
        <strain evidence="4">UMB1231</strain>
    </source>
</reference>
<name>A0AAJ1V3J0_9LACT</name>
<protein>
    <recommendedName>
        <fullName evidence="6">Gram-positive cocci surface proteins LPxTG domain-containing protein</fullName>
    </recommendedName>
</protein>
<sequence length="352" mass="39281">MKTIQNLLKVCCLLMLLGAYTPVIKAQSDTAYVPRPAKPSELKQASQEQGSLQEETSTEEESTNTSSVSSQQTQTVEDTQNKTKEPLFENDVTIYTLNEFSSEKDLKDFKSYLDKQAAVKGQINLEDVSKEGRFLLAASYTDQADKETQAIILYLPFSYDSKAEAQSMIDEQLKIYPDLFFAGEVVENNGSFDVAFGIRSGVNTQAFSNDVADKKLFYNQLRTTYYYQYPEGQEDPYQSAIETAFPGQFDFKTKTESGQVKVEMSQLSMTSPQNAESSENERTKSILQKVISFVQNIWEMILKSFNQLVNSVSQSSLLTTLGLSESSAPYIVAGLLIGLVLIGLLLIVIAKR</sequence>
<dbReference type="EMBL" id="JASOOE010000008">
    <property type="protein sequence ID" value="MDK7187411.1"/>
    <property type="molecule type" value="Genomic_DNA"/>
</dbReference>
<evidence type="ECO:0000256" key="2">
    <source>
        <dbReference type="SAM" id="Phobius"/>
    </source>
</evidence>
<gene>
    <name evidence="4" type="ORF">QP433_05405</name>
</gene>
<feature type="region of interest" description="Disordered" evidence="1">
    <location>
        <begin position="35"/>
        <end position="83"/>
    </location>
</feature>
<proteinExistence type="predicted"/>
<organism evidence="4 5">
    <name type="scientific">Facklamia hominis</name>
    <dbReference type="NCBI Taxonomy" id="178214"/>
    <lineage>
        <taxon>Bacteria</taxon>
        <taxon>Bacillati</taxon>
        <taxon>Bacillota</taxon>
        <taxon>Bacilli</taxon>
        <taxon>Lactobacillales</taxon>
        <taxon>Aerococcaceae</taxon>
        <taxon>Facklamia</taxon>
    </lineage>
</organism>
<keyword evidence="2" id="KW-1133">Transmembrane helix</keyword>
<feature type="compositionally biased region" description="Low complexity" evidence="1">
    <location>
        <begin position="46"/>
        <end position="55"/>
    </location>
</feature>
<evidence type="ECO:0000313" key="5">
    <source>
        <dbReference type="Proteomes" id="UP001229251"/>
    </source>
</evidence>
<evidence type="ECO:0008006" key="6">
    <source>
        <dbReference type="Google" id="ProtNLM"/>
    </source>
</evidence>